<reference evidence="1 2" key="1">
    <citation type="journal article" date="2021" name="Commun. Biol.">
        <title>The genome of Shorea leprosula (Dipterocarpaceae) highlights the ecological relevance of drought in aseasonal tropical rainforests.</title>
        <authorList>
            <person name="Ng K.K.S."/>
            <person name="Kobayashi M.J."/>
            <person name="Fawcett J.A."/>
            <person name="Hatakeyama M."/>
            <person name="Paape T."/>
            <person name="Ng C.H."/>
            <person name="Ang C.C."/>
            <person name="Tnah L.H."/>
            <person name="Lee C.T."/>
            <person name="Nishiyama T."/>
            <person name="Sese J."/>
            <person name="O'Brien M.J."/>
            <person name="Copetti D."/>
            <person name="Mohd Noor M.I."/>
            <person name="Ong R.C."/>
            <person name="Putra M."/>
            <person name="Sireger I.Z."/>
            <person name="Indrioko S."/>
            <person name="Kosugi Y."/>
            <person name="Izuno A."/>
            <person name="Isagi Y."/>
            <person name="Lee S.L."/>
            <person name="Shimizu K.K."/>
        </authorList>
    </citation>
    <scope>NUCLEOTIDE SEQUENCE [LARGE SCALE GENOMIC DNA]</scope>
    <source>
        <strain evidence="1">214</strain>
    </source>
</reference>
<comment type="caution">
    <text evidence="1">The sequence shown here is derived from an EMBL/GenBank/DDBJ whole genome shotgun (WGS) entry which is preliminary data.</text>
</comment>
<name>A0AAV5KPX0_9ROSI</name>
<gene>
    <name evidence="1" type="ORF">SLEP1_g35815</name>
</gene>
<dbReference type="AlphaFoldDB" id="A0AAV5KPX0"/>
<protein>
    <submittedName>
        <fullName evidence="1">Uncharacterized protein</fullName>
    </submittedName>
</protein>
<evidence type="ECO:0000313" key="1">
    <source>
        <dbReference type="EMBL" id="GKV26528.1"/>
    </source>
</evidence>
<keyword evidence="2" id="KW-1185">Reference proteome</keyword>
<evidence type="ECO:0000313" key="2">
    <source>
        <dbReference type="Proteomes" id="UP001054252"/>
    </source>
</evidence>
<sequence>MEGNISRTMDLMKTKEMVKPRDVVLVVSDSTPTILNPTAFQAI</sequence>
<proteinExistence type="predicted"/>
<organism evidence="1 2">
    <name type="scientific">Rubroshorea leprosula</name>
    <dbReference type="NCBI Taxonomy" id="152421"/>
    <lineage>
        <taxon>Eukaryota</taxon>
        <taxon>Viridiplantae</taxon>
        <taxon>Streptophyta</taxon>
        <taxon>Embryophyta</taxon>
        <taxon>Tracheophyta</taxon>
        <taxon>Spermatophyta</taxon>
        <taxon>Magnoliopsida</taxon>
        <taxon>eudicotyledons</taxon>
        <taxon>Gunneridae</taxon>
        <taxon>Pentapetalae</taxon>
        <taxon>rosids</taxon>
        <taxon>malvids</taxon>
        <taxon>Malvales</taxon>
        <taxon>Dipterocarpaceae</taxon>
        <taxon>Rubroshorea</taxon>
    </lineage>
</organism>
<dbReference type="Proteomes" id="UP001054252">
    <property type="component" value="Unassembled WGS sequence"/>
</dbReference>
<dbReference type="EMBL" id="BPVZ01000072">
    <property type="protein sequence ID" value="GKV26528.1"/>
    <property type="molecule type" value="Genomic_DNA"/>
</dbReference>
<accession>A0AAV5KPX0</accession>